<evidence type="ECO:0000256" key="2">
    <source>
        <dbReference type="ARBA" id="ARBA00022771"/>
    </source>
</evidence>
<dbReference type="SUPFAM" id="SSF57850">
    <property type="entry name" value="RING/U-box"/>
    <property type="match status" value="2"/>
</dbReference>
<sequence length="558" mass="64208">MIDSNKYYIVVIETYKITELKQGRCNRTLNIKDTLSDFSNSINDKKLLNQLQKSDLSSIQDYRIGPLRIEMNREKNNTEQLVASYLGYGVVRLFKQYHPEPEKDNNTEVELDDTTVAIVSIPNYFTATDLLGFLGEKYVGSLSHIRIIKSETPKRNMVLLKFKTTDTARSFHEDFNGVRFSSMESENCHIVFVKSVIFRPLDYTAESSIPYLLEDPFTLQSQSSGNKKIGYRFPTIKELPTCPVCLERMDSDVTGLLTICCQHTFHFKCLSKWRDDTCPVCRYSSLKSVGKSFLSEDLKCSVCEGTQNLWVCLICGNVGCGRYDSKHAIDHYERSNHCFAMDASTQRVWDYAGDNYVHRLLQNEEDGKLVELSENSIDGDNRKNNPQDKNKKDFFHQEYLEIVLSQLESQRDYYESLIAEMPHSSLQGSRSSAQKTGIKNDERIKKSMSETNDNYAQQIKALKVQVKELKNFKSRHEKKLQEEKTLTDNLSTNLASLKVDNEALKSENEDLQSQISDLMFYLESREKLKDANDDIKNGTIVLQDSRTRASKRTSKKKK</sequence>
<feature type="region of interest" description="Disordered" evidence="6">
    <location>
        <begin position="533"/>
        <end position="558"/>
    </location>
</feature>
<accession>A0A9P8PC78</accession>
<evidence type="ECO:0000256" key="3">
    <source>
        <dbReference type="ARBA" id="ARBA00022833"/>
    </source>
</evidence>
<proteinExistence type="predicted"/>
<reference evidence="9" key="2">
    <citation type="submission" date="2021-01" db="EMBL/GenBank/DDBJ databases">
        <authorList>
            <person name="Schikora-Tamarit M.A."/>
        </authorList>
    </citation>
    <scope>NUCLEOTIDE SEQUENCE</scope>
    <source>
        <strain evidence="9">CBS6341</strain>
    </source>
</reference>
<evidence type="ECO:0000259" key="8">
    <source>
        <dbReference type="PROSITE" id="PS50271"/>
    </source>
</evidence>
<evidence type="ECO:0000313" key="9">
    <source>
        <dbReference type="EMBL" id="KAH3669202.1"/>
    </source>
</evidence>
<dbReference type="GO" id="GO:0008270">
    <property type="term" value="F:zinc ion binding"/>
    <property type="evidence" value="ECO:0007669"/>
    <property type="project" value="UniProtKB-KW"/>
</dbReference>
<keyword evidence="5" id="KW-0175">Coiled coil</keyword>
<dbReference type="Pfam" id="PF13639">
    <property type="entry name" value="zf-RING_2"/>
    <property type="match status" value="1"/>
</dbReference>
<feature type="domain" description="UBP-type" evidence="8">
    <location>
        <begin position="276"/>
        <end position="376"/>
    </location>
</feature>
<dbReference type="PANTHER" id="PTHR24007:SF7">
    <property type="entry name" value="BRCA1-ASSOCIATED PROTEIN"/>
    <property type="match status" value="1"/>
</dbReference>
<evidence type="ECO:0000256" key="1">
    <source>
        <dbReference type="ARBA" id="ARBA00022723"/>
    </source>
</evidence>
<feature type="compositionally biased region" description="Basic residues" evidence="6">
    <location>
        <begin position="548"/>
        <end position="558"/>
    </location>
</feature>
<dbReference type="InterPro" id="IPR047243">
    <property type="entry name" value="RING-H2_BRAP2"/>
</dbReference>
<dbReference type="GO" id="GO:0016567">
    <property type="term" value="P:protein ubiquitination"/>
    <property type="evidence" value="ECO:0007669"/>
    <property type="project" value="TreeGrafter"/>
</dbReference>
<dbReference type="InterPro" id="IPR001841">
    <property type="entry name" value="Znf_RING"/>
</dbReference>
<comment type="caution">
    <text evidence="9">The sequence shown here is derived from an EMBL/GenBank/DDBJ whole genome shotgun (WGS) entry which is preliminary data.</text>
</comment>
<dbReference type="PANTHER" id="PTHR24007">
    <property type="entry name" value="BRCA1-ASSOCIATED PROTEIN"/>
    <property type="match status" value="1"/>
</dbReference>
<evidence type="ECO:0000259" key="7">
    <source>
        <dbReference type="PROSITE" id="PS50089"/>
    </source>
</evidence>
<dbReference type="Pfam" id="PF02148">
    <property type="entry name" value="zf-UBP"/>
    <property type="match status" value="1"/>
</dbReference>
<dbReference type="GO" id="GO:0005737">
    <property type="term" value="C:cytoplasm"/>
    <property type="evidence" value="ECO:0007669"/>
    <property type="project" value="TreeGrafter"/>
</dbReference>
<dbReference type="SMART" id="SM00184">
    <property type="entry name" value="RING"/>
    <property type="match status" value="1"/>
</dbReference>
<dbReference type="CDD" id="cd16457">
    <property type="entry name" value="RING-H2_BRAP2"/>
    <property type="match status" value="1"/>
</dbReference>
<feature type="domain" description="RING-type" evidence="7">
    <location>
        <begin position="242"/>
        <end position="282"/>
    </location>
</feature>
<keyword evidence="1" id="KW-0479">Metal-binding</keyword>
<dbReference type="PROSITE" id="PS50089">
    <property type="entry name" value="ZF_RING_2"/>
    <property type="match status" value="1"/>
</dbReference>
<evidence type="ECO:0000256" key="6">
    <source>
        <dbReference type="SAM" id="MobiDB-lite"/>
    </source>
</evidence>
<dbReference type="AlphaFoldDB" id="A0A9P8PC78"/>
<keyword evidence="10" id="KW-1185">Reference proteome</keyword>
<dbReference type="SMART" id="SM00290">
    <property type="entry name" value="ZnF_UBP"/>
    <property type="match status" value="1"/>
</dbReference>
<reference evidence="9" key="1">
    <citation type="journal article" date="2021" name="Open Biol.">
        <title>Shared evolutionary footprints suggest mitochondrial oxidative damage underlies multiple complex I losses in fungi.</title>
        <authorList>
            <person name="Schikora-Tamarit M.A."/>
            <person name="Marcet-Houben M."/>
            <person name="Nosek J."/>
            <person name="Gabaldon T."/>
        </authorList>
    </citation>
    <scope>NUCLEOTIDE SEQUENCE</scope>
    <source>
        <strain evidence="9">CBS6341</strain>
    </source>
</reference>
<keyword evidence="2 4" id="KW-0863">Zinc-finger</keyword>
<keyword evidence="3" id="KW-0862">Zinc</keyword>
<protein>
    <submittedName>
        <fullName evidence="9">Uncharacterized protein</fullName>
    </submittedName>
</protein>
<dbReference type="GO" id="GO:0061630">
    <property type="term" value="F:ubiquitin protein ligase activity"/>
    <property type="evidence" value="ECO:0007669"/>
    <property type="project" value="TreeGrafter"/>
</dbReference>
<dbReference type="Proteomes" id="UP000769528">
    <property type="component" value="Unassembled WGS sequence"/>
</dbReference>
<dbReference type="Gene3D" id="3.30.40.10">
    <property type="entry name" value="Zinc/RING finger domain, C3HC4 (zinc finger)"/>
    <property type="match status" value="2"/>
</dbReference>
<dbReference type="InterPro" id="IPR013083">
    <property type="entry name" value="Znf_RING/FYVE/PHD"/>
</dbReference>
<organism evidence="9 10">
    <name type="scientific">Wickerhamomyces mucosus</name>
    <dbReference type="NCBI Taxonomy" id="1378264"/>
    <lineage>
        <taxon>Eukaryota</taxon>
        <taxon>Fungi</taxon>
        <taxon>Dikarya</taxon>
        <taxon>Ascomycota</taxon>
        <taxon>Saccharomycotina</taxon>
        <taxon>Saccharomycetes</taxon>
        <taxon>Phaffomycetales</taxon>
        <taxon>Wickerhamomycetaceae</taxon>
        <taxon>Wickerhamomyces</taxon>
    </lineage>
</organism>
<evidence type="ECO:0000313" key="10">
    <source>
        <dbReference type="Proteomes" id="UP000769528"/>
    </source>
</evidence>
<name>A0A9P8PC78_9ASCO</name>
<dbReference type="InterPro" id="IPR001607">
    <property type="entry name" value="Znf_UBP"/>
</dbReference>
<dbReference type="GO" id="GO:0007265">
    <property type="term" value="P:Ras protein signal transduction"/>
    <property type="evidence" value="ECO:0007669"/>
    <property type="project" value="TreeGrafter"/>
</dbReference>
<gene>
    <name evidence="9" type="ORF">WICMUC_005041</name>
</gene>
<dbReference type="PROSITE" id="PS50271">
    <property type="entry name" value="ZF_UBP"/>
    <property type="match status" value="1"/>
</dbReference>
<evidence type="ECO:0000256" key="4">
    <source>
        <dbReference type="PROSITE-ProRule" id="PRU00502"/>
    </source>
</evidence>
<feature type="coiled-coil region" evidence="5">
    <location>
        <begin position="445"/>
        <end position="514"/>
    </location>
</feature>
<evidence type="ECO:0000256" key="5">
    <source>
        <dbReference type="SAM" id="Coils"/>
    </source>
</evidence>
<dbReference type="OrthoDB" id="273556at2759"/>
<dbReference type="EMBL" id="JAEUBF010001336">
    <property type="protein sequence ID" value="KAH3669202.1"/>
    <property type="molecule type" value="Genomic_DNA"/>
</dbReference>
<dbReference type="Pfam" id="PF07576">
    <property type="entry name" value="BRAP2"/>
    <property type="match status" value="1"/>
</dbReference>
<dbReference type="InterPro" id="IPR011422">
    <property type="entry name" value="BRAP2/ETP1_RRM"/>
</dbReference>